<dbReference type="RefSeq" id="WP_344699812.1">
    <property type="nucleotide sequence ID" value="NZ_BAABBM010000001.1"/>
</dbReference>
<reference evidence="4" key="1">
    <citation type="journal article" date="2019" name="Int. J. Syst. Evol. Microbiol.">
        <title>The Global Catalogue of Microorganisms (GCM) 10K type strain sequencing project: providing services to taxonomists for standard genome sequencing and annotation.</title>
        <authorList>
            <consortium name="The Broad Institute Genomics Platform"/>
            <consortium name="The Broad Institute Genome Sequencing Center for Infectious Disease"/>
            <person name="Wu L."/>
            <person name="Ma J."/>
        </authorList>
    </citation>
    <scope>NUCLEOTIDE SEQUENCE [LARGE SCALE GENOMIC DNA]</scope>
    <source>
        <strain evidence="4">JCM 17543</strain>
    </source>
</reference>
<evidence type="ECO:0000313" key="3">
    <source>
        <dbReference type="EMBL" id="GAA3903543.1"/>
    </source>
</evidence>
<gene>
    <name evidence="3" type="ORF">GCM10022276_22740</name>
</gene>
<dbReference type="Pfam" id="PF18932">
    <property type="entry name" value="DUF5681"/>
    <property type="match status" value="1"/>
</dbReference>
<accession>A0ABP7LMG8</accession>
<evidence type="ECO:0000313" key="4">
    <source>
        <dbReference type="Proteomes" id="UP001500827"/>
    </source>
</evidence>
<dbReference type="EMBL" id="BAABBM010000001">
    <property type="protein sequence ID" value="GAA3903543.1"/>
    <property type="molecule type" value="Genomic_DNA"/>
</dbReference>
<sequence length="189" mass="21271">MTEQSSTVEEVGYRKPPTKTRFKKGQSGNPKGRPMRTRKDIPYDHLLGQIVVVREDGRERRVTAAEAFLLHITKRGMEGDSASARASLSAIEDARSRRHACDLPDITIVWRSVSPGSVGCALDALGMAHKLNRHSENAKYQLQPWIVQLALSRLGDRRLSIAEQNTVVEATRTPHKVDWPDWWEVHPSS</sequence>
<proteinExistence type="predicted"/>
<dbReference type="Proteomes" id="UP001500827">
    <property type="component" value="Unassembled WGS sequence"/>
</dbReference>
<dbReference type="InterPro" id="IPR043736">
    <property type="entry name" value="DUF5681"/>
</dbReference>
<protein>
    <recommendedName>
        <fullName evidence="2">DUF5681 domain-containing protein</fullName>
    </recommendedName>
</protein>
<evidence type="ECO:0000259" key="2">
    <source>
        <dbReference type="Pfam" id="PF18932"/>
    </source>
</evidence>
<feature type="region of interest" description="Disordered" evidence="1">
    <location>
        <begin position="1"/>
        <end position="39"/>
    </location>
</feature>
<feature type="domain" description="DUF5681" evidence="2">
    <location>
        <begin position="19"/>
        <end position="93"/>
    </location>
</feature>
<organism evidence="3 4">
    <name type="scientific">Sphingomonas limnosediminicola</name>
    <dbReference type="NCBI Taxonomy" id="940133"/>
    <lineage>
        <taxon>Bacteria</taxon>
        <taxon>Pseudomonadati</taxon>
        <taxon>Pseudomonadota</taxon>
        <taxon>Alphaproteobacteria</taxon>
        <taxon>Sphingomonadales</taxon>
        <taxon>Sphingomonadaceae</taxon>
        <taxon>Sphingomonas</taxon>
    </lineage>
</organism>
<keyword evidence="4" id="KW-1185">Reference proteome</keyword>
<name>A0ABP7LMG8_9SPHN</name>
<evidence type="ECO:0000256" key="1">
    <source>
        <dbReference type="SAM" id="MobiDB-lite"/>
    </source>
</evidence>
<comment type="caution">
    <text evidence="3">The sequence shown here is derived from an EMBL/GenBank/DDBJ whole genome shotgun (WGS) entry which is preliminary data.</text>
</comment>